<dbReference type="RefSeq" id="WP_167204719.1">
    <property type="nucleotide sequence ID" value="NZ_JAASRO010000001.1"/>
</dbReference>
<gene>
    <name evidence="1" type="ORF">BJY22_001508</name>
</gene>
<dbReference type="Proteomes" id="UP000555407">
    <property type="component" value="Unassembled WGS sequence"/>
</dbReference>
<keyword evidence="2" id="KW-1185">Reference proteome</keyword>
<comment type="caution">
    <text evidence="1">The sequence shown here is derived from an EMBL/GenBank/DDBJ whole genome shotgun (WGS) entry which is preliminary data.</text>
</comment>
<reference evidence="1 2" key="1">
    <citation type="submission" date="2020-03" db="EMBL/GenBank/DDBJ databases">
        <title>Sequencing the genomes of 1000 actinobacteria strains.</title>
        <authorList>
            <person name="Klenk H.-P."/>
        </authorList>
    </citation>
    <scope>NUCLEOTIDE SEQUENCE [LARGE SCALE GENOMIC DNA]</scope>
    <source>
        <strain evidence="1 2">DSM 45490</strain>
    </source>
</reference>
<name>A0A7X5ZZ33_9ACTN</name>
<sequence>MSLVDRAQALQAEAQELYRRLGLRTAFPWEPVLIGSALSGLMVDRDLDVMFDAPDANTATILHGLIALDRAVEIRSVDFRDERGNRRPTPALTDERYYAVLHTDTWKIDLTFWLHVVERPHVADAYRVRDATAEQRLQILRLKDNMPDRDSSAIYRTVLGYG</sequence>
<accession>A0A7X5ZZ33</accession>
<evidence type="ECO:0000313" key="1">
    <source>
        <dbReference type="EMBL" id="NIK55791.1"/>
    </source>
</evidence>
<protein>
    <recommendedName>
        <fullName evidence="3">Nucleotidyltransferase family protein</fullName>
    </recommendedName>
</protein>
<evidence type="ECO:0000313" key="2">
    <source>
        <dbReference type="Proteomes" id="UP000555407"/>
    </source>
</evidence>
<organism evidence="1 2">
    <name type="scientific">Kribbella shirazensis</name>
    <dbReference type="NCBI Taxonomy" id="1105143"/>
    <lineage>
        <taxon>Bacteria</taxon>
        <taxon>Bacillati</taxon>
        <taxon>Actinomycetota</taxon>
        <taxon>Actinomycetes</taxon>
        <taxon>Propionibacteriales</taxon>
        <taxon>Kribbellaceae</taxon>
        <taxon>Kribbella</taxon>
    </lineage>
</organism>
<proteinExistence type="predicted"/>
<dbReference type="EMBL" id="JAASRO010000001">
    <property type="protein sequence ID" value="NIK55791.1"/>
    <property type="molecule type" value="Genomic_DNA"/>
</dbReference>
<evidence type="ECO:0008006" key="3">
    <source>
        <dbReference type="Google" id="ProtNLM"/>
    </source>
</evidence>
<dbReference type="AlphaFoldDB" id="A0A7X5ZZ33"/>